<feature type="transmembrane region" description="Helical" evidence="1">
    <location>
        <begin position="30"/>
        <end position="50"/>
    </location>
</feature>
<sequence length="97" mass="11172">MLYLLIGGFIFVPFVMTVLAVWSRIARYTLHWLALLSFYMAGSIITAAVYRNIMLDTVLTTNIHNILMNPWFLAAGSYIGLYIPFRLLTGFWNSRHP</sequence>
<keyword evidence="1" id="KW-0472">Membrane</keyword>
<dbReference type="AlphaFoldDB" id="A0A919Y8L9"/>
<keyword evidence="1" id="KW-0812">Transmembrane</keyword>
<proteinExistence type="predicted"/>
<name>A0A919Y8L9_9BACL</name>
<comment type="caution">
    <text evidence="2">The sequence shown here is derived from an EMBL/GenBank/DDBJ whole genome shotgun (WGS) entry which is preliminary data.</text>
</comment>
<dbReference type="Proteomes" id="UP000682811">
    <property type="component" value="Unassembled WGS sequence"/>
</dbReference>
<evidence type="ECO:0000313" key="2">
    <source>
        <dbReference type="EMBL" id="GIO46637.1"/>
    </source>
</evidence>
<dbReference type="RefSeq" id="WP_212977619.1">
    <property type="nucleotide sequence ID" value="NZ_AP025343.1"/>
</dbReference>
<feature type="transmembrane region" description="Helical" evidence="1">
    <location>
        <begin position="70"/>
        <end position="88"/>
    </location>
</feature>
<evidence type="ECO:0000313" key="3">
    <source>
        <dbReference type="Proteomes" id="UP000682811"/>
    </source>
</evidence>
<accession>A0A919Y8L9</accession>
<evidence type="ECO:0000256" key="1">
    <source>
        <dbReference type="SAM" id="Phobius"/>
    </source>
</evidence>
<keyword evidence="3" id="KW-1185">Reference proteome</keyword>
<organism evidence="2 3">
    <name type="scientific">Paenibacillus azoreducens</name>
    <dbReference type="NCBI Taxonomy" id="116718"/>
    <lineage>
        <taxon>Bacteria</taxon>
        <taxon>Bacillati</taxon>
        <taxon>Bacillota</taxon>
        <taxon>Bacilli</taxon>
        <taxon>Bacillales</taxon>
        <taxon>Paenibacillaceae</taxon>
        <taxon>Paenibacillus</taxon>
    </lineage>
</organism>
<gene>
    <name evidence="2" type="ORF">J34TS1_14020</name>
</gene>
<protein>
    <submittedName>
        <fullName evidence="2">Uncharacterized protein</fullName>
    </submittedName>
</protein>
<feature type="transmembrane region" description="Helical" evidence="1">
    <location>
        <begin position="6"/>
        <end position="23"/>
    </location>
</feature>
<keyword evidence="1" id="KW-1133">Transmembrane helix</keyword>
<reference evidence="2 3" key="1">
    <citation type="submission" date="2021-03" db="EMBL/GenBank/DDBJ databases">
        <title>Antimicrobial resistance genes in bacteria isolated from Japanese honey, and their potential for conferring macrolide and lincosamide resistance in the American foulbrood pathogen Paenibacillus larvae.</title>
        <authorList>
            <person name="Okamoto M."/>
            <person name="Kumagai M."/>
            <person name="Kanamori H."/>
            <person name="Takamatsu D."/>
        </authorList>
    </citation>
    <scope>NUCLEOTIDE SEQUENCE [LARGE SCALE GENOMIC DNA]</scope>
    <source>
        <strain evidence="2 3">J34TS1</strain>
    </source>
</reference>
<dbReference type="EMBL" id="BORT01000004">
    <property type="protein sequence ID" value="GIO46637.1"/>
    <property type="molecule type" value="Genomic_DNA"/>
</dbReference>